<gene>
    <name evidence="1" type="ORF">HPT30_29215</name>
</gene>
<evidence type="ECO:0000313" key="2">
    <source>
        <dbReference type="Proteomes" id="UP000564806"/>
    </source>
</evidence>
<dbReference type="EMBL" id="JABWCS010000221">
    <property type="protein sequence ID" value="NUU64442.1"/>
    <property type="molecule type" value="Genomic_DNA"/>
</dbReference>
<accession>A0A850EZQ6</accession>
<proteinExistence type="predicted"/>
<dbReference type="AlphaFoldDB" id="A0A850EZQ6"/>
<reference evidence="1" key="1">
    <citation type="submission" date="2020-06" db="EMBL/GenBank/DDBJ databases">
        <title>Paenibacillus sp. nov., isolated from soil.</title>
        <authorList>
            <person name="Seo Y.L."/>
        </authorList>
    </citation>
    <scope>NUCLEOTIDE SEQUENCE [LARGE SCALE GENOMIC DNA]</scope>
    <source>
        <strain evidence="1">JW14</strain>
    </source>
</reference>
<protein>
    <submittedName>
        <fullName evidence="1">Uncharacterized protein</fullName>
    </submittedName>
</protein>
<evidence type="ECO:0000313" key="1">
    <source>
        <dbReference type="EMBL" id="NUU64442.1"/>
    </source>
</evidence>
<comment type="caution">
    <text evidence="1">The sequence shown here is derived from an EMBL/GenBank/DDBJ whole genome shotgun (WGS) entry which is preliminary data.</text>
</comment>
<organism evidence="1 2">
    <name type="scientific">Paenibacillus agri</name>
    <dbReference type="NCBI Taxonomy" id="2744309"/>
    <lineage>
        <taxon>Bacteria</taxon>
        <taxon>Bacillati</taxon>
        <taxon>Bacillota</taxon>
        <taxon>Bacilli</taxon>
        <taxon>Bacillales</taxon>
        <taxon>Paenibacillaceae</taxon>
        <taxon>Paenibacillus</taxon>
    </lineage>
</organism>
<dbReference type="Proteomes" id="UP000564806">
    <property type="component" value="Unassembled WGS sequence"/>
</dbReference>
<keyword evidence="2" id="KW-1185">Reference proteome</keyword>
<name>A0A850EZQ6_9BACL</name>
<sequence length="367" mass="41586">MEVKLMNNKKIATTLTVLLFSGSVLVVSAMIVPGFVNTSVAKSIPVVQDTGKQTLTSSKTPVLKVEAETAKTTVSDVNKELEQLMTQEEFQQIYNFADKPDNELTSNREMTEEEANRRLILQDQYLYEGLRPKQSLPLKPGQSEYYWDLDNNRIHYPNRPLTDEELLETTDWYYRLNYGLSKRNIVTPLDSKDLVQADAVALAATSVKKLFGADVSKLEVYANLNDAVILNKKSWLITFAPYKADTLRAQGKDFWQYNVIIDYTTRTVVDTTAANFTLKRTPISAEAAKAIQKDATWIHEATKIVTDKQGETRKITMAYLVDTDKNDSRGMVDVKMLLEDGSSYTAELRYPDKTLRCLLYEEAKATK</sequence>